<evidence type="ECO:0000313" key="4">
    <source>
        <dbReference type="Proteomes" id="UP000077667"/>
    </source>
</evidence>
<keyword evidence="4" id="KW-1185">Reference proteome</keyword>
<dbReference type="KEGG" id="nia:A8C56_13455"/>
<proteinExistence type="predicted"/>
<dbReference type="AlphaFoldDB" id="A0A1A9I471"/>
<reference evidence="3 4" key="1">
    <citation type="submission" date="2016-05" db="EMBL/GenBank/DDBJ databases">
        <title>Niabella ginsenosidivorans BS26 whole genome sequencing.</title>
        <authorList>
            <person name="Im W.T."/>
            <person name="Siddiqi M.Z."/>
        </authorList>
    </citation>
    <scope>NUCLEOTIDE SEQUENCE [LARGE SCALE GENOMIC DNA]</scope>
    <source>
        <strain evidence="3 4">BS26</strain>
    </source>
</reference>
<dbReference type="Gene3D" id="3.40.50.1110">
    <property type="entry name" value="SGNH hydrolase"/>
    <property type="match status" value="1"/>
</dbReference>
<evidence type="ECO:0000259" key="2">
    <source>
        <dbReference type="Pfam" id="PF03629"/>
    </source>
</evidence>
<dbReference type="EMBL" id="CP015772">
    <property type="protein sequence ID" value="ANH81849.1"/>
    <property type="molecule type" value="Genomic_DNA"/>
</dbReference>
<dbReference type="Pfam" id="PF03629">
    <property type="entry name" value="SASA"/>
    <property type="match status" value="1"/>
</dbReference>
<dbReference type="RefSeq" id="WP_067756942.1">
    <property type="nucleotide sequence ID" value="NZ_CP015772.1"/>
</dbReference>
<dbReference type="PANTHER" id="PTHR22901">
    <property type="entry name" value="SIALATE O-ACETYLESTERASE"/>
    <property type="match status" value="1"/>
</dbReference>
<keyword evidence="1" id="KW-0378">Hydrolase</keyword>
<dbReference type="Proteomes" id="UP000077667">
    <property type="component" value="Chromosome"/>
</dbReference>
<dbReference type="GO" id="GO:0005975">
    <property type="term" value="P:carbohydrate metabolic process"/>
    <property type="evidence" value="ECO:0007669"/>
    <property type="project" value="TreeGrafter"/>
</dbReference>
<dbReference type="OrthoDB" id="9816001at2"/>
<evidence type="ECO:0000256" key="1">
    <source>
        <dbReference type="ARBA" id="ARBA00022801"/>
    </source>
</evidence>
<name>A0A1A9I471_9BACT</name>
<sequence length="468" mass="51538">MKYIGCILLFLLLSFYAKSAIRLPDVIGNNMVLQQQADVKLWGWGAPGEQISVTTSWDQKTYPVVTTDGNADWQLVIHTPAAGGPYQLILKGANTITLTDIMIGEVWVCSGQSNMEMCGNWGLKDIQQELPHADNAGIRFFRIAKATAASPQKNCNGHWESCDSNSLKAFSAVAYFFGKQLNKDLHVPVGLIEAAWGGTAAEVWTPEAVITNDPFLKAAATKIEANGQCPNLPGYAYNGMIAPISNFSVAGTIWYQGENNTVNAYAYRRLFTAMIDAWRKTWQYQMPFYFVQIAPYKYARENTGALLREAQTESAAYPHTGMVVTTDLTSDVHNVHPANKHDVGQRLANWALGDHYRLPGIIYKSPVIKTWHIQKDKAVIEVADAAGGLVIKGKQPSALLIAGADRIFYPATAVVKDNIIEVQSKKVARPVAVRYGFSDTGIGNIFNKDGLPLVPFRTDRWPVPIISQ</sequence>
<dbReference type="PANTHER" id="PTHR22901:SF0">
    <property type="entry name" value="SIALATE O-ACETYLESTERASE"/>
    <property type="match status" value="1"/>
</dbReference>
<dbReference type="SUPFAM" id="SSF52266">
    <property type="entry name" value="SGNH hydrolase"/>
    <property type="match status" value="1"/>
</dbReference>
<protein>
    <submittedName>
        <fullName evidence="3">Sialate O-acetylesterase</fullName>
    </submittedName>
</protein>
<evidence type="ECO:0000313" key="3">
    <source>
        <dbReference type="EMBL" id="ANH81849.1"/>
    </source>
</evidence>
<dbReference type="GO" id="GO:0001681">
    <property type="term" value="F:sialate O-acetylesterase activity"/>
    <property type="evidence" value="ECO:0007669"/>
    <property type="project" value="InterPro"/>
</dbReference>
<feature type="domain" description="Sialate O-acetylesterase" evidence="2">
    <location>
        <begin position="105"/>
        <end position="350"/>
    </location>
</feature>
<dbReference type="InterPro" id="IPR036514">
    <property type="entry name" value="SGNH_hydro_sf"/>
</dbReference>
<accession>A0A1A9I471</accession>
<dbReference type="STRING" id="1176587.A8C56_13455"/>
<dbReference type="InterPro" id="IPR039329">
    <property type="entry name" value="SIAE"/>
</dbReference>
<organism evidence="3 4">
    <name type="scientific">Niabella ginsenosidivorans</name>
    <dbReference type="NCBI Taxonomy" id="1176587"/>
    <lineage>
        <taxon>Bacteria</taxon>
        <taxon>Pseudomonadati</taxon>
        <taxon>Bacteroidota</taxon>
        <taxon>Chitinophagia</taxon>
        <taxon>Chitinophagales</taxon>
        <taxon>Chitinophagaceae</taxon>
        <taxon>Niabella</taxon>
    </lineage>
</organism>
<dbReference type="InterPro" id="IPR005181">
    <property type="entry name" value="SASA"/>
</dbReference>
<gene>
    <name evidence="3" type="ORF">A8C56_13455</name>
</gene>